<dbReference type="InterPro" id="IPR011129">
    <property type="entry name" value="CSD"/>
</dbReference>
<dbReference type="Gene3D" id="2.40.50.140">
    <property type="entry name" value="Nucleic acid-binding proteins"/>
    <property type="match status" value="1"/>
</dbReference>
<dbReference type="SMART" id="SM00357">
    <property type="entry name" value="CSP"/>
    <property type="match status" value="1"/>
</dbReference>
<keyword evidence="4" id="KW-1185">Reference proteome</keyword>
<dbReference type="PROSITE" id="PS51857">
    <property type="entry name" value="CSD_2"/>
    <property type="match status" value="1"/>
</dbReference>
<sequence length="132" mass="14365">MRFEGVLSAWNQDAGYGAIRPSGGGEEVFVSLAAFPTDGEGPRPDEPLSFEIVTGRDGRKQAVNLKRLSRSHLSPALREANGGARIRARQAQKKRRLGLMAGGAVVTVMLIVGGMHWWQPTDRTGELPVMKR</sequence>
<evidence type="ECO:0000313" key="4">
    <source>
        <dbReference type="Proteomes" id="UP001180453"/>
    </source>
</evidence>
<feature type="domain" description="CSD" evidence="2">
    <location>
        <begin position="2"/>
        <end position="67"/>
    </location>
</feature>
<dbReference type="SUPFAM" id="SSF50249">
    <property type="entry name" value="Nucleic acid-binding proteins"/>
    <property type="match status" value="1"/>
</dbReference>
<accession>A0ABU1YUZ4</accession>
<organism evidence="3 4">
    <name type="scientific">Roseateles saccharophilus</name>
    <name type="common">Pseudomonas saccharophila</name>
    <dbReference type="NCBI Taxonomy" id="304"/>
    <lineage>
        <taxon>Bacteria</taxon>
        <taxon>Pseudomonadati</taxon>
        <taxon>Pseudomonadota</taxon>
        <taxon>Betaproteobacteria</taxon>
        <taxon>Burkholderiales</taxon>
        <taxon>Sphaerotilaceae</taxon>
        <taxon>Roseateles</taxon>
    </lineage>
</organism>
<dbReference type="InterPro" id="IPR002059">
    <property type="entry name" value="CSP_DNA-bd"/>
</dbReference>
<reference evidence="3 4" key="1">
    <citation type="submission" date="2023-07" db="EMBL/GenBank/DDBJ databases">
        <title>Sorghum-associated microbial communities from plants grown in Nebraska, USA.</title>
        <authorList>
            <person name="Schachtman D."/>
        </authorList>
    </citation>
    <scope>NUCLEOTIDE SEQUENCE [LARGE SCALE GENOMIC DNA]</scope>
    <source>
        <strain evidence="3 4">BE314</strain>
    </source>
</reference>
<dbReference type="Proteomes" id="UP001180453">
    <property type="component" value="Unassembled WGS sequence"/>
</dbReference>
<comment type="caution">
    <text evidence="3">The sequence shown here is derived from an EMBL/GenBank/DDBJ whole genome shotgun (WGS) entry which is preliminary data.</text>
</comment>
<name>A0ABU1YUZ4_ROSSA</name>
<evidence type="ECO:0000313" key="3">
    <source>
        <dbReference type="EMBL" id="MDR7272689.1"/>
    </source>
</evidence>
<keyword evidence="1" id="KW-0472">Membrane</keyword>
<feature type="transmembrane region" description="Helical" evidence="1">
    <location>
        <begin position="97"/>
        <end position="118"/>
    </location>
</feature>
<keyword evidence="1" id="KW-0812">Transmembrane</keyword>
<dbReference type="InterPro" id="IPR012340">
    <property type="entry name" value="NA-bd_OB-fold"/>
</dbReference>
<protein>
    <submittedName>
        <fullName evidence="3">Cold shock CspA family protein</fullName>
    </submittedName>
</protein>
<evidence type="ECO:0000256" key="1">
    <source>
        <dbReference type="SAM" id="Phobius"/>
    </source>
</evidence>
<dbReference type="EMBL" id="JAVDXU010000005">
    <property type="protein sequence ID" value="MDR7272689.1"/>
    <property type="molecule type" value="Genomic_DNA"/>
</dbReference>
<dbReference type="RefSeq" id="WP_310272265.1">
    <property type="nucleotide sequence ID" value="NZ_JAVDXU010000005.1"/>
</dbReference>
<gene>
    <name evidence="3" type="ORF">J2X20_005372</name>
</gene>
<proteinExistence type="predicted"/>
<keyword evidence="1" id="KW-1133">Transmembrane helix</keyword>
<evidence type="ECO:0000259" key="2">
    <source>
        <dbReference type="PROSITE" id="PS51857"/>
    </source>
</evidence>